<evidence type="ECO:0000313" key="9">
    <source>
        <dbReference type="EMBL" id="EKE76214.1"/>
    </source>
</evidence>
<dbReference type="PANTHER" id="PTHR43133">
    <property type="entry name" value="RNA POLYMERASE ECF-TYPE SIGMA FACTO"/>
    <property type="match status" value="1"/>
</dbReference>
<dbReference type="eggNOG" id="COG1595">
    <property type="taxonomic scope" value="Bacteria"/>
</dbReference>
<protein>
    <recommendedName>
        <fullName evidence="6">RNA polymerase sigma factor</fullName>
    </recommendedName>
</protein>
<dbReference type="CDD" id="cd06171">
    <property type="entry name" value="Sigma70_r4"/>
    <property type="match status" value="1"/>
</dbReference>
<dbReference type="PROSITE" id="PS01063">
    <property type="entry name" value="SIGMA70_ECF"/>
    <property type="match status" value="1"/>
</dbReference>
<dbReference type="Gene3D" id="1.10.1740.10">
    <property type="match status" value="1"/>
</dbReference>
<dbReference type="EMBL" id="AMRI01000005">
    <property type="protein sequence ID" value="EKE76214.1"/>
    <property type="molecule type" value="Genomic_DNA"/>
</dbReference>
<dbReference type="InterPro" id="IPR039425">
    <property type="entry name" value="RNA_pol_sigma-70-like"/>
</dbReference>
<comment type="similarity">
    <text evidence="1 6">Belongs to the sigma-70 factor family. ECF subfamily.</text>
</comment>
<keyword evidence="2 6" id="KW-0805">Transcription regulation</keyword>
<dbReference type="GO" id="GO:0003677">
    <property type="term" value="F:DNA binding"/>
    <property type="evidence" value="ECO:0007669"/>
    <property type="project" value="UniProtKB-KW"/>
</dbReference>
<evidence type="ECO:0000256" key="5">
    <source>
        <dbReference type="ARBA" id="ARBA00023163"/>
    </source>
</evidence>
<evidence type="ECO:0000259" key="8">
    <source>
        <dbReference type="Pfam" id="PF08281"/>
    </source>
</evidence>
<dbReference type="SUPFAM" id="SSF88946">
    <property type="entry name" value="Sigma2 domain of RNA polymerase sigma factors"/>
    <property type="match status" value="1"/>
</dbReference>
<dbReference type="InterPro" id="IPR013325">
    <property type="entry name" value="RNA_pol_sigma_r2"/>
</dbReference>
<dbReference type="GO" id="GO:0016987">
    <property type="term" value="F:sigma factor activity"/>
    <property type="evidence" value="ECO:0007669"/>
    <property type="project" value="UniProtKB-KW"/>
</dbReference>
<organism evidence="9 10">
    <name type="scientific">Gallaecimonas xiamenensis 3-C-1</name>
    <dbReference type="NCBI Taxonomy" id="745411"/>
    <lineage>
        <taxon>Bacteria</taxon>
        <taxon>Pseudomonadati</taxon>
        <taxon>Pseudomonadota</taxon>
        <taxon>Gammaproteobacteria</taxon>
        <taxon>Enterobacterales</taxon>
        <taxon>Gallaecimonadaceae</taxon>
        <taxon>Gallaecimonas</taxon>
    </lineage>
</organism>
<evidence type="ECO:0000313" key="10">
    <source>
        <dbReference type="Proteomes" id="UP000006755"/>
    </source>
</evidence>
<dbReference type="SUPFAM" id="SSF88659">
    <property type="entry name" value="Sigma3 and sigma4 domains of RNA polymerase sigma factors"/>
    <property type="match status" value="1"/>
</dbReference>
<dbReference type="PATRIC" id="fig|745411.4.peg.967"/>
<comment type="caution">
    <text evidence="9">The sequence shown here is derived from an EMBL/GenBank/DDBJ whole genome shotgun (WGS) entry which is preliminary data.</text>
</comment>
<feature type="domain" description="RNA polymerase sigma-70 region 2" evidence="7">
    <location>
        <begin position="20"/>
        <end position="86"/>
    </location>
</feature>
<dbReference type="InterPro" id="IPR007627">
    <property type="entry name" value="RNA_pol_sigma70_r2"/>
</dbReference>
<evidence type="ECO:0000256" key="2">
    <source>
        <dbReference type="ARBA" id="ARBA00023015"/>
    </source>
</evidence>
<gene>
    <name evidence="9" type="ORF">B3C1_04880</name>
</gene>
<evidence type="ECO:0000256" key="4">
    <source>
        <dbReference type="ARBA" id="ARBA00023125"/>
    </source>
</evidence>
<feature type="domain" description="RNA polymerase sigma factor 70 region 4 type 2" evidence="8">
    <location>
        <begin position="112"/>
        <end position="164"/>
    </location>
</feature>
<dbReference type="Proteomes" id="UP000006755">
    <property type="component" value="Unassembled WGS sequence"/>
</dbReference>
<dbReference type="Gene3D" id="1.10.10.10">
    <property type="entry name" value="Winged helix-like DNA-binding domain superfamily/Winged helix DNA-binding domain"/>
    <property type="match status" value="1"/>
</dbReference>
<dbReference type="InterPro" id="IPR013249">
    <property type="entry name" value="RNA_pol_sigma70_r4_t2"/>
</dbReference>
<dbReference type="Pfam" id="PF04542">
    <property type="entry name" value="Sigma70_r2"/>
    <property type="match status" value="1"/>
</dbReference>
<dbReference type="InterPro" id="IPR013324">
    <property type="entry name" value="RNA_pol_sigma_r3/r4-like"/>
</dbReference>
<dbReference type="GO" id="GO:0006352">
    <property type="term" value="P:DNA-templated transcription initiation"/>
    <property type="evidence" value="ECO:0007669"/>
    <property type="project" value="InterPro"/>
</dbReference>
<proteinExistence type="inferred from homology"/>
<accession>K2K0G5</accession>
<name>K2K0G5_9GAMM</name>
<evidence type="ECO:0000256" key="3">
    <source>
        <dbReference type="ARBA" id="ARBA00023082"/>
    </source>
</evidence>
<dbReference type="NCBIfam" id="TIGR02937">
    <property type="entry name" value="sigma70-ECF"/>
    <property type="match status" value="1"/>
</dbReference>
<evidence type="ECO:0000259" key="7">
    <source>
        <dbReference type="Pfam" id="PF04542"/>
    </source>
</evidence>
<dbReference type="STRING" id="745411.B3C1_04880"/>
<evidence type="ECO:0000256" key="1">
    <source>
        <dbReference type="ARBA" id="ARBA00010641"/>
    </source>
</evidence>
<dbReference type="AlphaFoldDB" id="K2K0G5"/>
<keyword evidence="5 6" id="KW-0804">Transcription</keyword>
<dbReference type="NCBIfam" id="NF009170">
    <property type="entry name" value="PRK12517.1"/>
    <property type="match status" value="1"/>
</dbReference>
<keyword evidence="10" id="KW-1185">Reference proteome</keyword>
<reference evidence="9 10" key="1">
    <citation type="journal article" date="2012" name="J. Bacteriol.">
        <title>Genome Sequence of Gallaecimonas xiamenensis Type Strain 3-C-1.</title>
        <authorList>
            <person name="Lai Q."/>
            <person name="Wang L."/>
            <person name="Wang W."/>
            <person name="Shao Z."/>
        </authorList>
    </citation>
    <scope>NUCLEOTIDE SEQUENCE [LARGE SCALE GENOMIC DNA]</scope>
    <source>
        <strain evidence="9 10">3-C-1</strain>
    </source>
</reference>
<keyword evidence="4 6" id="KW-0238">DNA-binding</keyword>
<dbReference type="InterPro" id="IPR036388">
    <property type="entry name" value="WH-like_DNA-bd_sf"/>
</dbReference>
<dbReference type="PANTHER" id="PTHR43133:SF51">
    <property type="entry name" value="RNA POLYMERASE SIGMA FACTOR"/>
    <property type="match status" value="1"/>
</dbReference>
<dbReference type="InterPro" id="IPR014284">
    <property type="entry name" value="RNA_pol_sigma-70_dom"/>
</dbReference>
<dbReference type="InterPro" id="IPR000838">
    <property type="entry name" value="RNA_pol_sigma70_ECF_CS"/>
</dbReference>
<keyword evidence="3 6" id="KW-0731">Sigma factor</keyword>
<evidence type="ECO:0000256" key="6">
    <source>
        <dbReference type="RuleBase" id="RU000716"/>
    </source>
</evidence>
<sequence length="180" mass="21172">MRTWPVNEAMNTKQRRFEALVAALSTDLYRYGLWLTGDPAVSEDLVQESFLRAWRYLDDLKDEKSARAWLITILRRENARRFERKQLEMSDYQEAQILDEHSPDSETQLSHLELRRAMSQLAQDYREPLVLQVLFGYSGDEIAQILELNTNTVMTRLFRARNQLRDMLATDSPSSRRATE</sequence>
<dbReference type="Pfam" id="PF08281">
    <property type="entry name" value="Sigma70_r4_2"/>
    <property type="match status" value="1"/>
</dbReference>